<evidence type="ECO:0000259" key="4">
    <source>
        <dbReference type="PROSITE" id="PS50949"/>
    </source>
</evidence>
<dbReference type="SMART" id="SM00895">
    <property type="entry name" value="FCD"/>
    <property type="match status" value="1"/>
</dbReference>
<accession>A0A5B8FFV6</accession>
<dbReference type="GO" id="GO:0003700">
    <property type="term" value="F:DNA-binding transcription factor activity"/>
    <property type="evidence" value="ECO:0007669"/>
    <property type="project" value="InterPro"/>
</dbReference>
<evidence type="ECO:0000313" key="5">
    <source>
        <dbReference type="EMBL" id="QDL90327.1"/>
    </source>
</evidence>
<dbReference type="InterPro" id="IPR036390">
    <property type="entry name" value="WH_DNA-bd_sf"/>
</dbReference>
<evidence type="ECO:0000256" key="2">
    <source>
        <dbReference type="ARBA" id="ARBA00023125"/>
    </source>
</evidence>
<dbReference type="SMART" id="SM00345">
    <property type="entry name" value="HTH_GNTR"/>
    <property type="match status" value="1"/>
</dbReference>
<dbReference type="InterPro" id="IPR011711">
    <property type="entry name" value="GntR_C"/>
</dbReference>
<evidence type="ECO:0000256" key="1">
    <source>
        <dbReference type="ARBA" id="ARBA00023015"/>
    </source>
</evidence>
<dbReference type="CDD" id="cd07377">
    <property type="entry name" value="WHTH_GntR"/>
    <property type="match status" value="1"/>
</dbReference>
<dbReference type="KEGG" id="ppru:FDP22_00045"/>
<dbReference type="PANTHER" id="PTHR43537">
    <property type="entry name" value="TRANSCRIPTIONAL REGULATOR, GNTR FAMILY"/>
    <property type="match status" value="1"/>
</dbReference>
<dbReference type="EMBL" id="CP040818">
    <property type="protein sequence ID" value="QDL90327.1"/>
    <property type="molecule type" value="Genomic_DNA"/>
</dbReference>
<gene>
    <name evidence="5" type="ORF">FDP22_00045</name>
</gene>
<keyword evidence="2" id="KW-0238">DNA-binding</keyword>
<reference evidence="5 6" key="1">
    <citation type="submission" date="2019-06" db="EMBL/GenBank/DDBJ databases">
        <title>Genome sequence of Rhodobacteraceae bacterium D4M1.</title>
        <authorList>
            <person name="Cao J."/>
        </authorList>
    </citation>
    <scope>NUCLEOTIDE SEQUENCE [LARGE SCALE GENOMIC DNA]</scope>
    <source>
        <strain evidence="5 6">D4M1</strain>
    </source>
</reference>
<dbReference type="OrthoDB" id="7618373at2"/>
<proteinExistence type="predicted"/>
<evidence type="ECO:0000313" key="6">
    <source>
        <dbReference type="Proteomes" id="UP000305888"/>
    </source>
</evidence>
<dbReference type="RefSeq" id="WP_138575842.1">
    <property type="nucleotide sequence ID" value="NZ_CP040818.1"/>
</dbReference>
<protein>
    <submittedName>
        <fullName evidence="5">GntR family transcriptional regulator</fullName>
    </submittedName>
</protein>
<dbReference type="Pfam" id="PF07729">
    <property type="entry name" value="FCD"/>
    <property type="match status" value="1"/>
</dbReference>
<dbReference type="Gene3D" id="1.10.10.10">
    <property type="entry name" value="Winged helix-like DNA-binding domain superfamily/Winged helix DNA-binding domain"/>
    <property type="match status" value="1"/>
</dbReference>
<dbReference type="Gene3D" id="1.20.120.530">
    <property type="entry name" value="GntR ligand-binding domain-like"/>
    <property type="match status" value="1"/>
</dbReference>
<evidence type="ECO:0000256" key="3">
    <source>
        <dbReference type="ARBA" id="ARBA00023163"/>
    </source>
</evidence>
<name>A0A5B8FFV6_9RHOB</name>
<keyword evidence="6" id="KW-1185">Reference proteome</keyword>
<feature type="domain" description="HTH gntR-type" evidence="4">
    <location>
        <begin position="11"/>
        <end position="77"/>
    </location>
</feature>
<dbReference type="Pfam" id="PF00392">
    <property type="entry name" value="GntR"/>
    <property type="match status" value="1"/>
</dbReference>
<organism evidence="5 6">
    <name type="scientific">Paroceanicella profunda</name>
    <dbReference type="NCBI Taxonomy" id="2579971"/>
    <lineage>
        <taxon>Bacteria</taxon>
        <taxon>Pseudomonadati</taxon>
        <taxon>Pseudomonadota</taxon>
        <taxon>Alphaproteobacteria</taxon>
        <taxon>Rhodobacterales</taxon>
        <taxon>Paracoccaceae</taxon>
        <taxon>Paroceanicella</taxon>
    </lineage>
</organism>
<sequence length="219" mass="24532">MTDSDRIQRTPPLADQVYRGLRELMREHAFKPGERLVEANLARRLDVSRTPVREALSRLASDGLVEFQDGGVAVLRLTLEDVEEIFEIRRLLEPPAAAQVARSLGPQDNEAFRAALARAEAARSVIEFSEANIAFRGLWVSRIANRRLRKTLLRFDDQVSLVRRTTLVDPRARSVALDGLRRLATAFLAGDAGRAAAEMAEFVDSAFEFFEAAFPEDRP</sequence>
<dbReference type="Proteomes" id="UP000305888">
    <property type="component" value="Chromosome"/>
</dbReference>
<dbReference type="PROSITE" id="PS50949">
    <property type="entry name" value="HTH_GNTR"/>
    <property type="match status" value="1"/>
</dbReference>
<dbReference type="SUPFAM" id="SSF48008">
    <property type="entry name" value="GntR ligand-binding domain-like"/>
    <property type="match status" value="1"/>
</dbReference>
<dbReference type="GO" id="GO:0003677">
    <property type="term" value="F:DNA binding"/>
    <property type="evidence" value="ECO:0007669"/>
    <property type="project" value="UniProtKB-KW"/>
</dbReference>
<dbReference type="InterPro" id="IPR036388">
    <property type="entry name" value="WH-like_DNA-bd_sf"/>
</dbReference>
<dbReference type="PRINTS" id="PR00035">
    <property type="entry name" value="HTHGNTR"/>
</dbReference>
<dbReference type="AlphaFoldDB" id="A0A5B8FFV6"/>
<keyword evidence="3" id="KW-0804">Transcription</keyword>
<dbReference type="PANTHER" id="PTHR43537:SF24">
    <property type="entry name" value="GLUCONATE OPERON TRANSCRIPTIONAL REPRESSOR"/>
    <property type="match status" value="1"/>
</dbReference>
<dbReference type="SUPFAM" id="SSF46785">
    <property type="entry name" value="Winged helix' DNA-binding domain"/>
    <property type="match status" value="1"/>
</dbReference>
<dbReference type="InterPro" id="IPR008920">
    <property type="entry name" value="TF_FadR/GntR_C"/>
</dbReference>
<dbReference type="InterPro" id="IPR000524">
    <property type="entry name" value="Tscrpt_reg_HTH_GntR"/>
</dbReference>
<keyword evidence="1" id="KW-0805">Transcription regulation</keyword>